<dbReference type="InterPro" id="IPR036890">
    <property type="entry name" value="HATPase_C_sf"/>
</dbReference>
<dbReference type="Gene3D" id="3.40.50.670">
    <property type="match status" value="2"/>
</dbReference>
<dbReference type="EC" id="5.6.2.2" evidence="10"/>
<feature type="binding site" evidence="10">
    <location>
        <position position="424"/>
    </location>
    <ligand>
        <name>Mg(2+)</name>
        <dbReference type="ChEBI" id="CHEBI:18420"/>
        <label>1</label>
        <note>catalytic</note>
    </ligand>
</feature>
<dbReference type="InterPro" id="IPR020568">
    <property type="entry name" value="Ribosomal_Su5_D2-typ_SF"/>
</dbReference>
<dbReference type="NCBIfam" id="TIGR01059">
    <property type="entry name" value="gyrB"/>
    <property type="match status" value="1"/>
</dbReference>
<comment type="cofactor">
    <cofactor evidence="10">
        <name>Mg(2+)</name>
        <dbReference type="ChEBI" id="CHEBI:18420"/>
    </cofactor>
    <cofactor evidence="10">
        <name>Mn(2+)</name>
        <dbReference type="ChEBI" id="CHEBI:29035"/>
    </cofactor>
    <cofactor evidence="10">
        <name>Ca(2+)</name>
        <dbReference type="ChEBI" id="CHEBI:29108"/>
    </cofactor>
    <text evidence="10">Binds two Mg(2+) per subunit. The magnesium ions form salt bridges with both the protein and the DNA. Can also accept other divalent metal cations, such as Mn(2+) or Ca(2+).</text>
</comment>
<dbReference type="GO" id="GO:0006261">
    <property type="term" value="P:DNA-templated DNA replication"/>
    <property type="evidence" value="ECO:0007669"/>
    <property type="project" value="UniProtKB-UniRule"/>
</dbReference>
<dbReference type="SUPFAM" id="SSF55874">
    <property type="entry name" value="ATPase domain of HSP90 chaperone/DNA topoisomerase II/histidine kinase"/>
    <property type="match status" value="1"/>
</dbReference>
<keyword evidence="7 10" id="KW-0799">Topoisomerase</keyword>
<accession>A0A7M3MDD1</accession>
<gene>
    <name evidence="10 12" type="primary">gyrB</name>
    <name evidence="12" type="ORF">DPQ33_11470</name>
</gene>
<dbReference type="CDD" id="cd00822">
    <property type="entry name" value="TopoII_Trans_DNA_gyrase"/>
    <property type="match status" value="1"/>
</dbReference>
<evidence type="ECO:0000256" key="9">
    <source>
        <dbReference type="ARBA" id="ARBA00023235"/>
    </source>
</evidence>
<dbReference type="PANTHER" id="PTHR45866">
    <property type="entry name" value="DNA GYRASE/TOPOISOMERASE SUBUNIT B"/>
    <property type="match status" value="1"/>
</dbReference>
<evidence type="ECO:0000256" key="8">
    <source>
        <dbReference type="ARBA" id="ARBA00023125"/>
    </source>
</evidence>
<dbReference type="GO" id="GO:0005694">
    <property type="term" value="C:chromosome"/>
    <property type="evidence" value="ECO:0007669"/>
    <property type="project" value="InterPro"/>
</dbReference>
<evidence type="ECO:0000313" key="12">
    <source>
        <dbReference type="EMBL" id="TVM16615.1"/>
    </source>
</evidence>
<dbReference type="NCBIfam" id="NF011501">
    <property type="entry name" value="PRK14939.1"/>
    <property type="match status" value="1"/>
</dbReference>
<comment type="function">
    <text evidence="10">A type II topoisomerase that negatively supercoils closed circular double-stranded (ds) DNA in an ATP-dependent manner to modulate DNA topology and maintain chromosomes in an underwound state. Negative supercoiling favors strand separation, and DNA replication, transcription, recombination and repair, all of which involve strand separation. Also able to catalyze the interconversion of other topological isomers of dsDNA rings, including catenanes and knotted rings. Type II topoisomerases break and join 2 DNA strands simultaneously in an ATP-dependent manner.</text>
</comment>
<dbReference type="GO" id="GO:0006265">
    <property type="term" value="P:DNA topological change"/>
    <property type="evidence" value="ECO:0007669"/>
    <property type="project" value="UniProtKB-UniRule"/>
</dbReference>
<dbReference type="PROSITE" id="PS50880">
    <property type="entry name" value="TOPRIM"/>
    <property type="match status" value="1"/>
</dbReference>
<protein>
    <recommendedName>
        <fullName evidence="10">DNA gyrase subunit B</fullName>
        <ecNumber evidence="10">5.6.2.2</ecNumber>
    </recommendedName>
</protein>
<dbReference type="RefSeq" id="WP_144303365.1">
    <property type="nucleotide sequence ID" value="NZ_QMIE01000010.1"/>
</dbReference>
<dbReference type="Gene3D" id="3.30.565.10">
    <property type="entry name" value="Histidine kinase-like ATPase, C-terminal domain"/>
    <property type="match status" value="1"/>
</dbReference>
<feature type="binding site" evidence="10">
    <location>
        <position position="500"/>
    </location>
    <ligand>
        <name>Mg(2+)</name>
        <dbReference type="ChEBI" id="CHEBI:18420"/>
        <label>2</label>
    </ligand>
</feature>
<dbReference type="GO" id="GO:0005524">
    <property type="term" value="F:ATP binding"/>
    <property type="evidence" value="ECO:0007669"/>
    <property type="project" value="UniProtKB-UniRule"/>
</dbReference>
<proteinExistence type="inferred from homology"/>
<keyword evidence="10" id="KW-0963">Cytoplasm</keyword>
<comment type="caution">
    <text evidence="12">The sequence shown here is derived from an EMBL/GenBank/DDBJ whole genome shotgun (WGS) entry which is preliminary data.</text>
</comment>
<dbReference type="SUPFAM" id="SSF54211">
    <property type="entry name" value="Ribosomal protein S5 domain 2-like"/>
    <property type="match status" value="1"/>
</dbReference>
<keyword evidence="9 10" id="KW-0413">Isomerase</keyword>
<dbReference type="InterPro" id="IPR001241">
    <property type="entry name" value="Topo_IIA"/>
</dbReference>
<dbReference type="PROSITE" id="PS00177">
    <property type="entry name" value="TOPOISOMERASE_II"/>
    <property type="match status" value="1"/>
</dbReference>
<dbReference type="InterPro" id="IPR013506">
    <property type="entry name" value="Topo_IIA_bsu_dom2"/>
</dbReference>
<dbReference type="FunFam" id="3.30.565.10:FF:000002">
    <property type="entry name" value="DNA gyrase subunit B"/>
    <property type="match status" value="1"/>
</dbReference>
<dbReference type="PRINTS" id="PR00418">
    <property type="entry name" value="TPI2FAMILY"/>
</dbReference>
<dbReference type="CDD" id="cd03366">
    <property type="entry name" value="TOPRIM_TopoIIA_GyrB"/>
    <property type="match status" value="1"/>
</dbReference>
<dbReference type="NCBIfam" id="NF004189">
    <property type="entry name" value="PRK05644.1"/>
    <property type="match status" value="1"/>
</dbReference>
<evidence type="ECO:0000313" key="13">
    <source>
        <dbReference type="Proteomes" id="UP000448292"/>
    </source>
</evidence>
<keyword evidence="3 10" id="KW-0479">Metal-binding</keyword>
<dbReference type="InterPro" id="IPR014721">
    <property type="entry name" value="Ribsml_uS5_D2-typ_fold_subgr"/>
</dbReference>
<dbReference type="Pfam" id="PF00204">
    <property type="entry name" value="DNA_gyraseB"/>
    <property type="match status" value="1"/>
</dbReference>
<evidence type="ECO:0000256" key="10">
    <source>
        <dbReference type="HAMAP-Rule" id="MF_01898"/>
    </source>
</evidence>
<dbReference type="FunFam" id="3.40.50.670:FF:000001">
    <property type="entry name" value="DNA topoisomerase 2"/>
    <property type="match status" value="1"/>
</dbReference>
<evidence type="ECO:0000256" key="4">
    <source>
        <dbReference type="ARBA" id="ARBA00022741"/>
    </source>
</evidence>
<dbReference type="EMBL" id="QMIE01000010">
    <property type="protein sequence ID" value="TVM16615.1"/>
    <property type="molecule type" value="Genomic_DNA"/>
</dbReference>
<evidence type="ECO:0000256" key="1">
    <source>
        <dbReference type="ARBA" id="ARBA00000185"/>
    </source>
</evidence>
<feature type="binding site" evidence="10">
    <location>
        <position position="498"/>
    </location>
    <ligand>
        <name>Mg(2+)</name>
        <dbReference type="ChEBI" id="CHEBI:18420"/>
        <label>2</label>
    </ligand>
</feature>
<dbReference type="InterPro" id="IPR034160">
    <property type="entry name" value="TOPRIM_GyrB"/>
</dbReference>
<dbReference type="GO" id="GO:0005737">
    <property type="term" value="C:cytoplasm"/>
    <property type="evidence" value="ECO:0007669"/>
    <property type="project" value="UniProtKB-SubCell"/>
</dbReference>
<dbReference type="Pfam" id="PF02518">
    <property type="entry name" value="HATPase_c"/>
    <property type="match status" value="1"/>
</dbReference>
<dbReference type="PRINTS" id="PR01159">
    <property type="entry name" value="DNAGYRASEB"/>
</dbReference>
<dbReference type="InterPro" id="IPR000565">
    <property type="entry name" value="Topo_IIA_B"/>
</dbReference>
<comment type="subcellular location">
    <subcellularLocation>
        <location evidence="10">Cytoplasm</location>
    </subcellularLocation>
</comment>
<name>A0A7M3MDD1_9BACT</name>
<dbReference type="OrthoDB" id="9802808at2"/>
<dbReference type="PANTHER" id="PTHR45866:SF1">
    <property type="entry name" value="DNA GYRASE SUBUNIT B, MITOCHONDRIAL"/>
    <property type="match status" value="1"/>
</dbReference>
<comment type="similarity">
    <text evidence="2 10">Belongs to the type II topoisomerase GyrB family.</text>
</comment>
<evidence type="ECO:0000256" key="6">
    <source>
        <dbReference type="ARBA" id="ARBA00022842"/>
    </source>
</evidence>
<dbReference type="CDD" id="cd16928">
    <property type="entry name" value="HATPase_GyrB-like"/>
    <property type="match status" value="1"/>
</dbReference>
<dbReference type="HAMAP" id="MF_01898">
    <property type="entry name" value="GyrB"/>
    <property type="match status" value="1"/>
</dbReference>
<keyword evidence="13" id="KW-1185">Reference proteome</keyword>
<dbReference type="Proteomes" id="UP000448292">
    <property type="component" value="Unassembled WGS sequence"/>
</dbReference>
<dbReference type="SMART" id="SM00387">
    <property type="entry name" value="HATPase_c"/>
    <property type="match status" value="1"/>
</dbReference>
<feature type="binding site" evidence="10">
    <location>
        <position position="498"/>
    </location>
    <ligand>
        <name>Mg(2+)</name>
        <dbReference type="ChEBI" id="CHEBI:18420"/>
        <label>1</label>
        <note>catalytic</note>
    </ligand>
</feature>
<dbReference type="Gene3D" id="3.30.230.10">
    <property type="match status" value="1"/>
</dbReference>
<dbReference type="InterPro" id="IPR013759">
    <property type="entry name" value="Topo_IIA_B_C"/>
</dbReference>
<dbReference type="Pfam" id="PF00986">
    <property type="entry name" value="DNA_gyraseB_C"/>
    <property type="match status" value="1"/>
</dbReference>
<keyword evidence="8" id="KW-0238">DNA-binding</keyword>
<comment type="catalytic activity">
    <reaction evidence="1 10">
        <text>ATP-dependent breakage, passage and rejoining of double-stranded DNA.</text>
        <dbReference type="EC" id="5.6.2.2"/>
    </reaction>
</comment>
<dbReference type="Pfam" id="PF01751">
    <property type="entry name" value="Toprim"/>
    <property type="match status" value="1"/>
</dbReference>
<organism evidence="12 13">
    <name type="scientific">Oceanidesulfovibrio indonesiensis</name>
    <dbReference type="NCBI Taxonomy" id="54767"/>
    <lineage>
        <taxon>Bacteria</taxon>
        <taxon>Pseudomonadati</taxon>
        <taxon>Thermodesulfobacteriota</taxon>
        <taxon>Desulfovibrionia</taxon>
        <taxon>Desulfovibrionales</taxon>
        <taxon>Desulfovibrionaceae</taxon>
        <taxon>Oceanidesulfovibrio</taxon>
    </lineage>
</organism>
<dbReference type="InterPro" id="IPR013760">
    <property type="entry name" value="Topo_IIA-like_dom_sf"/>
</dbReference>
<feature type="site" description="Interaction with DNA" evidence="10">
    <location>
        <position position="452"/>
    </location>
</feature>
<dbReference type="GO" id="GO:0003677">
    <property type="term" value="F:DNA binding"/>
    <property type="evidence" value="ECO:0007669"/>
    <property type="project" value="UniProtKB-KW"/>
</dbReference>
<keyword evidence="6 10" id="KW-0460">Magnesium</keyword>
<dbReference type="InterPro" id="IPR011557">
    <property type="entry name" value="GyrB"/>
</dbReference>
<comment type="miscellaneous">
    <text evidence="10">Few gyrases are as efficient as E.coli at forming negative supercoils. Not all organisms have 2 type II topoisomerases; in organisms with a single type II topoisomerase this enzyme also has to decatenate newly replicated chromosomes.</text>
</comment>
<dbReference type="InterPro" id="IPR018522">
    <property type="entry name" value="TopoIIA_CS"/>
</dbReference>
<comment type="subunit">
    <text evidence="10">Heterotetramer, composed of two GyrA and two GyrB chains. In the heterotetramer, GyrA contains the active site tyrosine that forms a transient covalent intermediate with DNA, while GyrB binds cofactors and catalyzes ATP hydrolysis.</text>
</comment>
<reference evidence="12 13" key="1">
    <citation type="submission" date="2018-06" db="EMBL/GenBank/DDBJ databases">
        <title>Complete genome of Desulfovibrio indonesiensis P37SLT.</title>
        <authorList>
            <person name="Crispim J.S."/>
            <person name="Vidigal P.M.P."/>
            <person name="Silva L.C.F."/>
            <person name="Laguardia C.N."/>
            <person name="Araujo L.C."/>
            <person name="Dias R.S."/>
            <person name="Sousa M.P."/>
            <person name="Paula S.O."/>
            <person name="Silva C."/>
        </authorList>
    </citation>
    <scope>NUCLEOTIDE SEQUENCE [LARGE SCALE GENOMIC DNA]</scope>
    <source>
        <strain evidence="12 13">P37SLT</strain>
    </source>
</reference>
<evidence type="ECO:0000256" key="7">
    <source>
        <dbReference type="ARBA" id="ARBA00023029"/>
    </source>
</evidence>
<evidence type="ECO:0000256" key="3">
    <source>
        <dbReference type="ARBA" id="ARBA00022723"/>
    </source>
</evidence>
<dbReference type="SMART" id="SM00433">
    <property type="entry name" value="TOP2c"/>
    <property type="match status" value="1"/>
</dbReference>
<feature type="site" description="Interaction with DNA" evidence="10">
    <location>
        <position position="449"/>
    </location>
</feature>
<evidence type="ECO:0000256" key="2">
    <source>
        <dbReference type="ARBA" id="ARBA00010708"/>
    </source>
</evidence>
<sequence>MTQQSNDYGSGTIKVLKGLEAVRKRPAMYIGSTDIRGLHHLVWEVVDNSVDESMAGHCDKIRIKLHLDNSVTVSDNGRGIPVDMHPTEKKPAVEVVLTVLHAGGKFDNETYKVSGGLHGVGVSVVNALSEYLEVTVKRDGKRYRQRYERGFPVTPLEELGEAESTGTTIRFRPDEEIFETNEYNAETLRKRFEELAYLNKGLAIEFLDERSGESFSYRADGGIQQFIKDLNTGETGIHSIVYGEGSADDVAIEFGLQYNAGYKENVLTFANNIRTKEGGTHLAGFKTALTRALNKYVENSDLPKKLKQKLSGDDVREGLTAVVSVKVPMPQFEGQTKTKLGNSEVAGLVSGLVYDKLSTFFEENPKDAKIIVEKAVDAARAREAARKAKDLVRRKGALSDNSLPGKLADCQSKDPGISELFIVEGDSAGGSAKQGRDPSNQAILPLRGKILNVERTRFDKMLNNKEIKALITAMGAGIGDEDMDLDKLRYHKIVIMTDADVDGAHIRTLLLTFFFRQYSELIDRGYLYIAQPPLYRAHNSKMERFIKDENELKAFLMDRVSGELVVTSENGMTFTGGQIVDLLKGVNFVREKIEEVENIGIARDMFLDFLHYKAKLAPADIEEEKGRDFMKYLEELGYVVNLNVEEDEEERRAWLFLMDAKGHRAQIGVEFFNSRLYKYSYESFSDIRGICGGLTFTLRKKKEEEGEGQPMESMFALLEAVLSEAHKGISIQRYKGLGEMNAEQLWETTMNPENRSMLQVSVEDAIEADSIFSDLMGDKVEPRREFIERNALMVEELDI</sequence>
<dbReference type="GO" id="GO:0003918">
    <property type="term" value="F:DNA topoisomerase type II (double strand cut, ATP-hydrolyzing) activity"/>
    <property type="evidence" value="ECO:0007669"/>
    <property type="project" value="UniProtKB-UniRule"/>
</dbReference>
<dbReference type="GO" id="GO:0046872">
    <property type="term" value="F:metal ion binding"/>
    <property type="evidence" value="ECO:0007669"/>
    <property type="project" value="UniProtKB-KW"/>
</dbReference>
<evidence type="ECO:0000259" key="11">
    <source>
        <dbReference type="PROSITE" id="PS50880"/>
    </source>
</evidence>
<feature type="domain" description="Toprim" evidence="11">
    <location>
        <begin position="418"/>
        <end position="533"/>
    </location>
</feature>
<keyword evidence="4 10" id="KW-0547">Nucleotide-binding</keyword>
<dbReference type="InterPro" id="IPR006171">
    <property type="entry name" value="TOPRIM_dom"/>
</dbReference>
<dbReference type="FunFam" id="3.30.230.10:FF:000005">
    <property type="entry name" value="DNA gyrase subunit B"/>
    <property type="match status" value="1"/>
</dbReference>
<dbReference type="InterPro" id="IPR002288">
    <property type="entry name" value="DNA_gyrase_B_C"/>
</dbReference>
<evidence type="ECO:0000256" key="5">
    <source>
        <dbReference type="ARBA" id="ARBA00022840"/>
    </source>
</evidence>
<dbReference type="SUPFAM" id="SSF56719">
    <property type="entry name" value="Type II DNA topoisomerase"/>
    <property type="match status" value="1"/>
</dbReference>
<dbReference type="InterPro" id="IPR003594">
    <property type="entry name" value="HATPase_dom"/>
</dbReference>
<keyword evidence="5 10" id="KW-0067">ATP-binding</keyword>
<dbReference type="AlphaFoldDB" id="A0A7M3MDD1"/>